<feature type="transmembrane region" description="Helical" evidence="1">
    <location>
        <begin position="320"/>
        <end position="338"/>
    </location>
</feature>
<organism evidence="2 3">
    <name type="scientific">Nocardioides luti</name>
    <dbReference type="NCBI Taxonomy" id="2761101"/>
    <lineage>
        <taxon>Bacteria</taxon>
        <taxon>Bacillati</taxon>
        <taxon>Actinomycetota</taxon>
        <taxon>Actinomycetes</taxon>
        <taxon>Propionibacteriales</taxon>
        <taxon>Nocardioidaceae</taxon>
        <taxon>Nocardioides</taxon>
    </lineage>
</organism>
<feature type="transmembrane region" description="Helical" evidence="1">
    <location>
        <begin position="82"/>
        <end position="103"/>
    </location>
</feature>
<protein>
    <recommendedName>
        <fullName evidence="4">Glycosyltransferase RgtA/B/C/D-like domain-containing protein</fullName>
    </recommendedName>
</protein>
<feature type="transmembrane region" description="Helical" evidence="1">
    <location>
        <begin position="180"/>
        <end position="196"/>
    </location>
</feature>
<evidence type="ECO:0000256" key="1">
    <source>
        <dbReference type="SAM" id="Phobius"/>
    </source>
</evidence>
<evidence type="ECO:0000313" key="2">
    <source>
        <dbReference type="EMBL" id="MBB6629754.1"/>
    </source>
</evidence>
<keyword evidence="1" id="KW-1133">Transmembrane helix</keyword>
<feature type="transmembrane region" description="Helical" evidence="1">
    <location>
        <begin position="157"/>
        <end position="174"/>
    </location>
</feature>
<dbReference type="EMBL" id="JACKXE010000002">
    <property type="protein sequence ID" value="MBB6629754.1"/>
    <property type="molecule type" value="Genomic_DNA"/>
</dbReference>
<feature type="transmembrane region" description="Helical" evidence="1">
    <location>
        <begin position="297"/>
        <end position="314"/>
    </location>
</feature>
<accession>A0A7X0RK44</accession>
<name>A0A7X0RK44_9ACTN</name>
<feature type="transmembrane region" description="Helical" evidence="1">
    <location>
        <begin position="345"/>
        <end position="366"/>
    </location>
</feature>
<keyword evidence="1" id="KW-0812">Transmembrane</keyword>
<dbReference type="Proteomes" id="UP000523955">
    <property type="component" value="Unassembled WGS sequence"/>
</dbReference>
<dbReference type="RefSeq" id="WP_185254978.1">
    <property type="nucleotide sequence ID" value="NZ_JACKXE010000002.1"/>
</dbReference>
<evidence type="ECO:0008006" key="4">
    <source>
        <dbReference type="Google" id="ProtNLM"/>
    </source>
</evidence>
<comment type="caution">
    <text evidence="2">The sequence shown here is derived from an EMBL/GenBank/DDBJ whole genome shotgun (WGS) entry which is preliminary data.</text>
</comment>
<dbReference type="AlphaFoldDB" id="A0A7X0RK44"/>
<gene>
    <name evidence="2" type="ORF">H5V45_20725</name>
</gene>
<sequence length="494" mass="51362">MRTEATAATRSVTLAALVAVLLRLPFTWRPSYPDEAGYLLVARHWHGGGPGLYGSLWVDRPPLLIAFWRAADALGGVVAGRGLAMVAVVVLVAAAGASGWSVGGVRGARWSAASAAVLAASPLLGAPEVDAEILAAPLVMVGVALTLRAVRPGAAGSRAAAYAVLAGVAAVSAVLVKQNFVDALAFPVALVVAAAARRDLAPRVAARVVVSGLLGALVPLLLVLWWVTTASAGTGTLLYTLYGFRVDASRAIDSHSLSAPDRRAWGLWGLVLVSGLLPLTAYVVGHVVVRIRRLDPVPVGIAAMLVVEVAGIVLGGSYWSHYLVALVPSVVLGVGWLAGRGKLRVTVLLVGAVAVACVVGMGNLLARPANNHVDAALVGYLASVDRPGDTGYVGYGHPNILLDSGLRPAYPYLWSLTLRVLDPDLELLTRRLSGPDAPTWYVQGTPENSWGIDDSGILTRTLAEHYRQVATVCDVPVYLVKGVSRPTGVSSDDC</sequence>
<proteinExistence type="predicted"/>
<keyword evidence="1" id="KW-0472">Membrane</keyword>
<feature type="transmembrane region" description="Helical" evidence="1">
    <location>
        <begin position="265"/>
        <end position="285"/>
    </location>
</feature>
<reference evidence="2 3" key="1">
    <citation type="submission" date="2020-08" db="EMBL/GenBank/DDBJ databases">
        <authorList>
            <person name="Seo M.-J."/>
        </authorList>
    </citation>
    <scope>NUCLEOTIDE SEQUENCE [LARGE SCALE GENOMIC DNA]</scope>
    <source>
        <strain evidence="2 3">KIGAM211</strain>
    </source>
</reference>
<feature type="transmembrane region" description="Helical" evidence="1">
    <location>
        <begin position="208"/>
        <end position="227"/>
    </location>
</feature>
<evidence type="ECO:0000313" key="3">
    <source>
        <dbReference type="Proteomes" id="UP000523955"/>
    </source>
</evidence>
<keyword evidence="3" id="KW-1185">Reference proteome</keyword>
<feature type="transmembrane region" description="Helical" evidence="1">
    <location>
        <begin position="7"/>
        <end position="26"/>
    </location>
</feature>